<dbReference type="PATRIC" id="fig|1423807.3.peg.572"/>
<gene>
    <name evidence="6" type="ORF">FD16_GL000564</name>
</gene>
<dbReference type="InterPro" id="IPR018490">
    <property type="entry name" value="cNMP-bd_dom_sf"/>
</dbReference>
<sequence>MHQHNCVSLVPLFSQLSEQEQDTVNSIVHQHHYQTGETIFAAGDSMDALMIIASGQAKVFQLASNGKEQLLHLLTAGDFDGETALFSQAKHNSFAEALMPTMICQINRTEFQQLMQKYPTISLNLLNELGRRMTELEKRTTQTSTSSVESRLADYLVETSAQFGKNDFKLPLKKKDLATYLGTTPETISRKLGELERNGLIEQTGSKQICIVDQEALEML</sequence>
<comment type="caution">
    <text evidence="6">The sequence shown here is derived from an EMBL/GenBank/DDBJ whole genome shotgun (WGS) entry which is preliminary data.</text>
</comment>
<feature type="domain" description="HTH crp-type" evidence="5">
    <location>
        <begin position="146"/>
        <end position="215"/>
    </location>
</feature>
<dbReference type="InterPro" id="IPR014710">
    <property type="entry name" value="RmlC-like_jellyroll"/>
</dbReference>
<dbReference type="CDD" id="cd00092">
    <property type="entry name" value="HTH_CRP"/>
    <property type="match status" value="1"/>
</dbReference>
<dbReference type="GO" id="GO:0003700">
    <property type="term" value="F:DNA-binding transcription factor activity"/>
    <property type="evidence" value="ECO:0007669"/>
    <property type="project" value="TreeGrafter"/>
</dbReference>
<keyword evidence="3" id="KW-0804">Transcription</keyword>
<dbReference type="InterPro" id="IPR050397">
    <property type="entry name" value="Env_Response_Regulators"/>
</dbReference>
<accession>A0A0R1W2N8</accession>
<reference evidence="6 7" key="1">
    <citation type="journal article" date="2015" name="Genome Announc.">
        <title>Expanding the biotechnology potential of lactobacilli through comparative genomics of 213 strains and associated genera.</title>
        <authorList>
            <person name="Sun Z."/>
            <person name="Harris H.M."/>
            <person name="McCann A."/>
            <person name="Guo C."/>
            <person name="Argimon S."/>
            <person name="Zhang W."/>
            <person name="Yang X."/>
            <person name="Jeffery I.B."/>
            <person name="Cooney J.C."/>
            <person name="Kagawa T.F."/>
            <person name="Liu W."/>
            <person name="Song Y."/>
            <person name="Salvetti E."/>
            <person name="Wrobel A."/>
            <person name="Rasinkangas P."/>
            <person name="Parkhill J."/>
            <person name="Rea M.C."/>
            <person name="O'Sullivan O."/>
            <person name="Ritari J."/>
            <person name="Douillard F.P."/>
            <person name="Paul Ross R."/>
            <person name="Yang R."/>
            <person name="Briner A.E."/>
            <person name="Felis G.E."/>
            <person name="de Vos W.M."/>
            <person name="Barrangou R."/>
            <person name="Klaenhammer T.R."/>
            <person name="Caufield P.W."/>
            <person name="Cui Y."/>
            <person name="Zhang H."/>
            <person name="O'Toole P.W."/>
        </authorList>
    </citation>
    <scope>NUCLEOTIDE SEQUENCE [LARGE SCALE GENOMIC DNA]</scope>
    <source>
        <strain evidence="6 7">DSM 5007</strain>
    </source>
</reference>
<dbReference type="PROSITE" id="PS51063">
    <property type="entry name" value="HTH_CRP_2"/>
    <property type="match status" value="1"/>
</dbReference>
<dbReference type="GO" id="GO:0003677">
    <property type="term" value="F:DNA binding"/>
    <property type="evidence" value="ECO:0007669"/>
    <property type="project" value="UniProtKB-KW"/>
</dbReference>
<dbReference type="Proteomes" id="UP000051820">
    <property type="component" value="Unassembled WGS sequence"/>
</dbReference>
<evidence type="ECO:0000313" key="7">
    <source>
        <dbReference type="Proteomes" id="UP000051820"/>
    </source>
</evidence>
<feature type="domain" description="Cyclic nucleotide-binding" evidence="4">
    <location>
        <begin position="12"/>
        <end position="132"/>
    </location>
</feature>
<proteinExistence type="predicted"/>
<evidence type="ECO:0000259" key="5">
    <source>
        <dbReference type="PROSITE" id="PS51063"/>
    </source>
</evidence>
<keyword evidence="7" id="KW-1185">Reference proteome</keyword>
<dbReference type="EMBL" id="AZGF01000015">
    <property type="protein sequence ID" value="KRM11775.1"/>
    <property type="molecule type" value="Genomic_DNA"/>
</dbReference>
<dbReference type="AlphaFoldDB" id="A0A0R1W2N8"/>
<dbReference type="SUPFAM" id="SSF46785">
    <property type="entry name" value="Winged helix' DNA-binding domain"/>
    <property type="match status" value="1"/>
</dbReference>
<dbReference type="RefSeq" id="WP_010621348.1">
    <property type="nucleotide sequence ID" value="NZ_AZGF01000015.1"/>
</dbReference>
<evidence type="ECO:0000256" key="1">
    <source>
        <dbReference type="ARBA" id="ARBA00023015"/>
    </source>
</evidence>
<dbReference type="SUPFAM" id="SSF51206">
    <property type="entry name" value="cAMP-binding domain-like"/>
    <property type="match status" value="1"/>
</dbReference>
<dbReference type="PANTHER" id="PTHR24567:SF28">
    <property type="entry name" value="LISTERIOLYSIN REGULATORY PROTEIN"/>
    <property type="match status" value="1"/>
</dbReference>
<dbReference type="InterPro" id="IPR000595">
    <property type="entry name" value="cNMP-bd_dom"/>
</dbReference>
<dbReference type="Gene3D" id="2.60.120.10">
    <property type="entry name" value="Jelly Rolls"/>
    <property type="match status" value="1"/>
</dbReference>
<dbReference type="GO" id="GO:0005829">
    <property type="term" value="C:cytosol"/>
    <property type="evidence" value="ECO:0007669"/>
    <property type="project" value="TreeGrafter"/>
</dbReference>
<evidence type="ECO:0000256" key="2">
    <source>
        <dbReference type="ARBA" id="ARBA00023125"/>
    </source>
</evidence>
<dbReference type="CDD" id="cd00038">
    <property type="entry name" value="CAP_ED"/>
    <property type="match status" value="1"/>
</dbReference>
<dbReference type="Pfam" id="PF13545">
    <property type="entry name" value="HTH_Crp_2"/>
    <property type="match status" value="1"/>
</dbReference>
<dbReference type="STRING" id="1423807.FD16_GL000564"/>
<evidence type="ECO:0000313" key="6">
    <source>
        <dbReference type="EMBL" id="KRM11775.1"/>
    </source>
</evidence>
<dbReference type="SMART" id="SM00419">
    <property type="entry name" value="HTH_CRP"/>
    <property type="match status" value="1"/>
</dbReference>
<dbReference type="InterPro" id="IPR036388">
    <property type="entry name" value="WH-like_DNA-bd_sf"/>
</dbReference>
<dbReference type="PROSITE" id="PS50042">
    <property type="entry name" value="CNMP_BINDING_3"/>
    <property type="match status" value="1"/>
</dbReference>
<dbReference type="SMART" id="SM00100">
    <property type="entry name" value="cNMP"/>
    <property type="match status" value="1"/>
</dbReference>
<protein>
    <submittedName>
        <fullName evidence="6">Transcription regulator</fullName>
    </submittedName>
</protein>
<name>A0A0R1W2N8_9LACO</name>
<evidence type="ECO:0000256" key="3">
    <source>
        <dbReference type="ARBA" id="ARBA00023163"/>
    </source>
</evidence>
<dbReference type="eggNOG" id="COG0664">
    <property type="taxonomic scope" value="Bacteria"/>
</dbReference>
<keyword evidence="2" id="KW-0238">DNA-binding</keyword>
<dbReference type="InterPro" id="IPR036390">
    <property type="entry name" value="WH_DNA-bd_sf"/>
</dbReference>
<evidence type="ECO:0000259" key="4">
    <source>
        <dbReference type="PROSITE" id="PS50042"/>
    </source>
</evidence>
<dbReference type="InterPro" id="IPR012318">
    <property type="entry name" value="HTH_CRP"/>
</dbReference>
<dbReference type="PANTHER" id="PTHR24567">
    <property type="entry name" value="CRP FAMILY TRANSCRIPTIONAL REGULATORY PROTEIN"/>
    <property type="match status" value="1"/>
</dbReference>
<keyword evidence="1" id="KW-0805">Transcription regulation</keyword>
<organism evidence="6 7">
    <name type="scientific">Paucilactobacillus suebicus DSM 5007 = KCTC 3549</name>
    <dbReference type="NCBI Taxonomy" id="1423807"/>
    <lineage>
        <taxon>Bacteria</taxon>
        <taxon>Bacillati</taxon>
        <taxon>Bacillota</taxon>
        <taxon>Bacilli</taxon>
        <taxon>Lactobacillales</taxon>
        <taxon>Lactobacillaceae</taxon>
        <taxon>Paucilactobacillus</taxon>
    </lineage>
</organism>
<dbReference type="Pfam" id="PF00027">
    <property type="entry name" value="cNMP_binding"/>
    <property type="match status" value="1"/>
</dbReference>
<dbReference type="Gene3D" id="1.10.10.10">
    <property type="entry name" value="Winged helix-like DNA-binding domain superfamily/Winged helix DNA-binding domain"/>
    <property type="match status" value="1"/>
</dbReference>
<dbReference type="OrthoDB" id="9798104at2"/>
<dbReference type="PRINTS" id="PR00034">
    <property type="entry name" value="HTHCRP"/>
</dbReference>